<proteinExistence type="predicted"/>
<organism evidence="2">
    <name type="scientific">Streptomyces sp. SID7499</name>
    <dbReference type="NCBI Taxonomy" id="2706086"/>
    <lineage>
        <taxon>Bacteria</taxon>
        <taxon>Bacillati</taxon>
        <taxon>Actinomycetota</taxon>
        <taxon>Actinomycetes</taxon>
        <taxon>Kitasatosporales</taxon>
        <taxon>Streptomycetaceae</taxon>
        <taxon>Streptomyces</taxon>
    </lineage>
</organism>
<dbReference type="AlphaFoldDB" id="A0A6G3XYB6"/>
<comment type="caution">
    <text evidence="2">The sequence shown here is derived from an EMBL/GenBank/DDBJ whole genome shotgun (WGS) entry which is preliminary data.</text>
</comment>
<feature type="compositionally biased region" description="Low complexity" evidence="1">
    <location>
        <begin position="444"/>
        <end position="453"/>
    </location>
</feature>
<feature type="compositionally biased region" description="Low complexity" evidence="1">
    <location>
        <begin position="426"/>
        <end position="437"/>
    </location>
</feature>
<dbReference type="EMBL" id="JAAGMN010009818">
    <property type="protein sequence ID" value="NEE22634.1"/>
    <property type="molecule type" value="Genomic_DNA"/>
</dbReference>
<feature type="compositionally biased region" description="Basic and acidic residues" evidence="1">
    <location>
        <begin position="382"/>
        <end position="396"/>
    </location>
</feature>
<feature type="region of interest" description="Disordered" evidence="1">
    <location>
        <begin position="374"/>
        <end position="489"/>
    </location>
</feature>
<accession>A0A6G3XYB6</accession>
<sequence>VPRLMERLRELRHRHDEAETDGDVPDGLRVEALLVYRSLARRLTRRSADAAQTALERQIRGEFRFEDLVLTDRGWRESGKCFQGPAILRGFRPFALTGSDIDPLWQVLGIPEPEIDDLIDVLKEISGTGAVPDAEHERVMLEALRRLRDMIRSYEKPLSPGLQSRLRSLPLWTTAGWVRGKGRTVFAVADSGVERVLTHRLPLWKPGGNVQQFTALFGSLHITPLDVAGAQVTYTPGGTDTAGEAVLNRSADAELTEEFRRGVAALQDLLVRDEPETADAFTGWTWLAGLEVRLLPGLMIRLDPGAAHAPIELPVDAHIDRGRNTLFLASNAALTTKAGAGTAIAAHFAEERSRVGHSWRDVWEEHLLEAESRITLTSSGQQDREVRQRLDEELRRRAQRSSASPVPNGKQPAQRGTGTGPAVVIPSPRGGSVAAPSPAGPGSGAPSGPQHSPVPRPLVDASTFDALPGSITRTTPPCPPVGSPGPTAG</sequence>
<protein>
    <submittedName>
        <fullName evidence="2">Uncharacterized protein</fullName>
    </submittedName>
</protein>
<name>A0A6G3XYB6_9ACTN</name>
<gene>
    <name evidence="2" type="ORF">G3M58_91305</name>
</gene>
<reference evidence="2" key="1">
    <citation type="submission" date="2020-01" db="EMBL/GenBank/DDBJ databases">
        <title>Insect and environment-associated Actinomycetes.</title>
        <authorList>
            <person name="Currrie C."/>
            <person name="Chevrette M."/>
            <person name="Carlson C."/>
            <person name="Stubbendieck R."/>
            <person name="Wendt-Pienkowski E."/>
        </authorList>
    </citation>
    <scope>NUCLEOTIDE SEQUENCE</scope>
    <source>
        <strain evidence="2">SID7499</strain>
    </source>
</reference>
<evidence type="ECO:0000313" key="2">
    <source>
        <dbReference type="EMBL" id="NEE22634.1"/>
    </source>
</evidence>
<evidence type="ECO:0000256" key="1">
    <source>
        <dbReference type="SAM" id="MobiDB-lite"/>
    </source>
</evidence>
<feature type="non-terminal residue" evidence="2">
    <location>
        <position position="489"/>
    </location>
</feature>
<feature type="non-terminal residue" evidence="2">
    <location>
        <position position="1"/>
    </location>
</feature>